<comment type="caution">
    <text evidence="1">The sequence shown here is derived from an EMBL/GenBank/DDBJ whole genome shotgun (WGS) entry which is preliminary data.</text>
</comment>
<keyword evidence="2" id="KW-1185">Reference proteome</keyword>
<proteinExistence type="predicted"/>
<protein>
    <submittedName>
        <fullName evidence="1">Retrotransposon gag protein</fullName>
    </submittedName>
</protein>
<name>A0A5B6W7B4_9ROSI</name>
<dbReference type="EMBL" id="SMMG02000004">
    <property type="protein sequence ID" value="KAA3477540.1"/>
    <property type="molecule type" value="Genomic_DNA"/>
</dbReference>
<reference evidence="2" key="1">
    <citation type="journal article" date="2019" name="Plant Biotechnol. J.">
        <title>Genome sequencing of the Australian wild diploid species Gossypium australe highlights disease resistance and delayed gland morphogenesis.</title>
        <authorList>
            <person name="Cai Y."/>
            <person name="Cai X."/>
            <person name="Wang Q."/>
            <person name="Wang P."/>
            <person name="Zhang Y."/>
            <person name="Cai C."/>
            <person name="Xu Y."/>
            <person name="Wang K."/>
            <person name="Zhou Z."/>
            <person name="Wang C."/>
            <person name="Geng S."/>
            <person name="Li B."/>
            <person name="Dong Q."/>
            <person name="Hou Y."/>
            <person name="Wang H."/>
            <person name="Ai P."/>
            <person name="Liu Z."/>
            <person name="Yi F."/>
            <person name="Sun M."/>
            <person name="An G."/>
            <person name="Cheng J."/>
            <person name="Zhang Y."/>
            <person name="Shi Q."/>
            <person name="Xie Y."/>
            <person name="Shi X."/>
            <person name="Chang Y."/>
            <person name="Huang F."/>
            <person name="Chen Y."/>
            <person name="Hong S."/>
            <person name="Mi L."/>
            <person name="Sun Q."/>
            <person name="Zhang L."/>
            <person name="Zhou B."/>
            <person name="Peng R."/>
            <person name="Zhang X."/>
            <person name="Liu F."/>
        </authorList>
    </citation>
    <scope>NUCLEOTIDE SEQUENCE [LARGE SCALE GENOMIC DNA]</scope>
    <source>
        <strain evidence="2">cv. PA1801</strain>
    </source>
</reference>
<evidence type="ECO:0000313" key="2">
    <source>
        <dbReference type="Proteomes" id="UP000325315"/>
    </source>
</evidence>
<dbReference type="Proteomes" id="UP000325315">
    <property type="component" value="Unassembled WGS sequence"/>
</dbReference>
<sequence>MNAIQESIIRSVIAKNNFEIKLTKRDNDGGPKPKVKMIRRQQDQSRHGTNLQKFFCISSFVEGKNFHQAWEQFKLLIQRCRCHDLPERLGFQMFYNGLDANSRSRLDGVVGVSLMN</sequence>
<evidence type="ECO:0000313" key="1">
    <source>
        <dbReference type="EMBL" id="KAA3477540.1"/>
    </source>
</evidence>
<accession>A0A5B6W7B4</accession>
<organism evidence="1 2">
    <name type="scientific">Gossypium australe</name>
    <dbReference type="NCBI Taxonomy" id="47621"/>
    <lineage>
        <taxon>Eukaryota</taxon>
        <taxon>Viridiplantae</taxon>
        <taxon>Streptophyta</taxon>
        <taxon>Embryophyta</taxon>
        <taxon>Tracheophyta</taxon>
        <taxon>Spermatophyta</taxon>
        <taxon>Magnoliopsida</taxon>
        <taxon>eudicotyledons</taxon>
        <taxon>Gunneridae</taxon>
        <taxon>Pentapetalae</taxon>
        <taxon>rosids</taxon>
        <taxon>malvids</taxon>
        <taxon>Malvales</taxon>
        <taxon>Malvaceae</taxon>
        <taxon>Malvoideae</taxon>
        <taxon>Gossypium</taxon>
    </lineage>
</organism>
<gene>
    <name evidence="1" type="ORF">EPI10_011421</name>
</gene>
<dbReference type="AlphaFoldDB" id="A0A5B6W7B4"/>